<reference evidence="1 2" key="1">
    <citation type="journal article" date="2015" name="Infect. Genet. Evol.">
        <title>Genomic sequences of six botulinum neurotoxin-producing strains representing three clostridial species illustrate the mobility and diversity of botulinum neurotoxin genes.</title>
        <authorList>
            <person name="Smith T.J."/>
            <person name="Hill K.K."/>
            <person name="Xie G."/>
            <person name="Foley B.T."/>
            <person name="Williamson C.H."/>
            <person name="Foster J.T."/>
            <person name="Johnson S.L."/>
            <person name="Chertkov O."/>
            <person name="Teshima H."/>
            <person name="Gibbons H.S."/>
            <person name="Johnsky L.A."/>
            <person name="Karavis M.A."/>
            <person name="Smith L.A."/>
        </authorList>
    </citation>
    <scope>NUCLEOTIDE SEQUENCE [LARGE SCALE GENOMIC DNA]</scope>
    <source>
        <strain evidence="1 2">CDC 2741</strain>
    </source>
</reference>
<evidence type="ECO:0000313" key="1">
    <source>
        <dbReference type="EMBL" id="KIE44644.1"/>
    </source>
</evidence>
<organism evidence="1 2">
    <name type="scientific">Clostridium argentinense CDC 2741</name>
    <dbReference type="NCBI Taxonomy" id="1418104"/>
    <lineage>
        <taxon>Bacteria</taxon>
        <taxon>Bacillati</taxon>
        <taxon>Bacillota</taxon>
        <taxon>Clostridia</taxon>
        <taxon>Eubacteriales</taxon>
        <taxon>Clostridiaceae</taxon>
        <taxon>Clostridium</taxon>
    </lineage>
</organism>
<evidence type="ECO:0000313" key="2">
    <source>
        <dbReference type="Proteomes" id="UP000031366"/>
    </source>
</evidence>
<name>A0A0C1TV91_9CLOT</name>
<proteinExistence type="predicted"/>
<dbReference type="EMBL" id="AYSO01000020">
    <property type="protein sequence ID" value="KIE44644.1"/>
    <property type="molecule type" value="Genomic_DNA"/>
</dbReference>
<keyword evidence="2" id="KW-1185">Reference proteome</keyword>
<dbReference type="Proteomes" id="UP000031366">
    <property type="component" value="Unassembled WGS sequence"/>
</dbReference>
<gene>
    <name evidence="1" type="ORF">U732_834</name>
</gene>
<dbReference type="RefSeq" id="WP_186269523.1">
    <property type="nucleotide sequence ID" value="NZ_AYSO01000020.1"/>
</dbReference>
<accession>A0A0C1TV91</accession>
<comment type="caution">
    <text evidence="1">The sequence shown here is derived from an EMBL/GenBank/DDBJ whole genome shotgun (WGS) entry which is preliminary data.</text>
</comment>
<protein>
    <recommendedName>
        <fullName evidence="3">Helix-turn-helix family protein</fullName>
    </recommendedName>
</protein>
<dbReference type="AlphaFoldDB" id="A0A0C1TV91"/>
<sequence>MKEINIARTLTDKRKGHYSRGVTKYIGVSKASISKWEIGQMYLDIIFLP</sequence>
<evidence type="ECO:0008006" key="3">
    <source>
        <dbReference type="Google" id="ProtNLM"/>
    </source>
</evidence>